<reference evidence="1 2" key="1">
    <citation type="submission" date="2015-12" db="EMBL/GenBank/DDBJ databases">
        <title>Genome sequence of Mucilaginibacter gotjawali.</title>
        <authorList>
            <person name="Lee J.S."/>
            <person name="Lee K.C."/>
            <person name="Kim K.K."/>
            <person name="Lee B.W."/>
        </authorList>
    </citation>
    <scope>NUCLEOTIDE SEQUENCE [LARGE SCALE GENOMIC DNA]</scope>
    <source>
        <strain evidence="1 2">SA3-7</strain>
    </source>
</reference>
<keyword evidence="2" id="KW-1185">Reference proteome</keyword>
<dbReference type="OrthoDB" id="9803040at2"/>
<organism evidence="1 2">
    <name type="scientific">Mucilaginibacter gotjawali</name>
    <dbReference type="NCBI Taxonomy" id="1550579"/>
    <lineage>
        <taxon>Bacteria</taxon>
        <taxon>Pseudomonadati</taxon>
        <taxon>Bacteroidota</taxon>
        <taxon>Sphingobacteriia</taxon>
        <taxon>Sphingobacteriales</taxon>
        <taxon>Sphingobacteriaceae</taxon>
        <taxon>Mucilaginibacter</taxon>
    </lineage>
</organism>
<dbReference type="EMBL" id="AP017313">
    <property type="protein sequence ID" value="BAU56156.1"/>
    <property type="molecule type" value="Genomic_DNA"/>
</dbReference>
<evidence type="ECO:0000313" key="2">
    <source>
        <dbReference type="Proteomes" id="UP000218263"/>
    </source>
</evidence>
<name>A0A120MZ00_9SPHI</name>
<proteinExistence type="predicted"/>
<accession>A0A120MZ00</accession>
<gene>
    <name evidence="1" type="ORF">MgSA37_04353</name>
</gene>
<protein>
    <submittedName>
        <fullName evidence="1">Uncharacterized protein</fullName>
    </submittedName>
</protein>
<dbReference type="RefSeq" id="WP_096354787.1">
    <property type="nucleotide sequence ID" value="NZ_AP017313.1"/>
</dbReference>
<dbReference type="Pfam" id="PF10652">
    <property type="entry name" value="DUF2480"/>
    <property type="match status" value="1"/>
</dbReference>
<dbReference type="KEGG" id="mgot:MgSA37_04353"/>
<sequence>MEIQENIVNKVAMSGLVTLDPAAFYPVGDRVVYDIKDNLYMGLILREKDFREFVKAHDWTQYQDKFVALTCSEDAIVPAWAYMLLANKMAPYAAEVVFGNAEVLETVLFEKSLAKMDVGQYNGQRVVIKGCGDIPVPVSAYVTLTKKLTPVVKSLMFGEPCSTVPIYKKKDL</sequence>
<dbReference type="InterPro" id="IPR018914">
    <property type="entry name" value="DUF2480"/>
</dbReference>
<dbReference type="AlphaFoldDB" id="A0A120MZ00"/>
<dbReference type="Proteomes" id="UP000218263">
    <property type="component" value="Chromosome"/>
</dbReference>
<evidence type="ECO:0000313" key="1">
    <source>
        <dbReference type="EMBL" id="BAU56156.1"/>
    </source>
</evidence>